<dbReference type="Gene3D" id="2.10.109.10">
    <property type="entry name" value="Umud Fragment, subunit A"/>
    <property type="match status" value="1"/>
</dbReference>
<dbReference type="InterPro" id="IPR036286">
    <property type="entry name" value="LexA/Signal_pep-like_sf"/>
</dbReference>
<sequence length="252" mass="27946">MAKSEMNKTSRTKSRELEVQAADGRADEDAALSVSLKARLLERLRDARIPEGHKQAVHLAEITGRAYQTTRRWIDCTAPGLPDLASFKLLCTGMDGDPSWLLGLLGEKRSLRQALAPTEPAAAPDGEPEEWVQDVASEVRDQMYGCCARRMHGDDMEPDIADGDTLFVDFAVTEFRGNGNYLIACDGRELVRTLEYRPGTGLVLGCANTRYPETVIKDAAESTRRQLKVLGRVEGVIQVRKFWRGSARQAPR</sequence>
<evidence type="ECO:0000259" key="2">
    <source>
        <dbReference type="Pfam" id="PF00717"/>
    </source>
</evidence>
<feature type="region of interest" description="Disordered" evidence="1">
    <location>
        <begin position="1"/>
        <end position="24"/>
    </location>
</feature>
<dbReference type="AlphaFoldDB" id="A0A1I2DWA7"/>
<dbReference type="RefSeq" id="WP_162015738.1">
    <property type="nucleotide sequence ID" value="NZ_FONX01000006.1"/>
</dbReference>
<dbReference type="InterPro" id="IPR015927">
    <property type="entry name" value="Peptidase_S24_S26A/B/C"/>
</dbReference>
<organism evidence="3 4">
    <name type="scientific">Paracidovorax wautersii</name>
    <dbReference type="NCBI Taxonomy" id="1177982"/>
    <lineage>
        <taxon>Bacteria</taxon>
        <taxon>Pseudomonadati</taxon>
        <taxon>Pseudomonadota</taxon>
        <taxon>Betaproteobacteria</taxon>
        <taxon>Burkholderiales</taxon>
        <taxon>Comamonadaceae</taxon>
        <taxon>Paracidovorax</taxon>
    </lineage>
</organism>
<dbReference type="CDD" id="cd06529">
    <property type="entry name" value="S24_LexA-like"/>
    <property type="match status" value="1"/>
</dbReference>
<keyword evidence="4" id="KW-1185">Reference proteome</keyword>
<gene>
    <name evidence="3" type="ORF">SAMN04489711_10665</name>
</gene>
<reference evidence="4" key="1">
    <citation type="submission" date="2016-10" db="EMBL/GenBank/DDBJ databases">
        <authorList>
            <person name="Varghese N."/>
            <person name="Submissions S."/>
        </authorList>
    </citation>
    <scope>NUCLEOTIDE SEQUENCE [LARGE SCALE GENOMIC DNA]</scope>
    <source>
        <strain evidence="4">DSM 27981</strain>
    </source>
</reference>
<dbReference type="InterPro" id="IPR039418">
    <property type="entry name" value="LexA-like"/>
</dbReference>
<dbReference type="SUPFAM" id="SSF51306">
    <property type="entry name" value="LexA/Signal peptidase"/>
    <property type="match status" value="1"/>
</dbReference>
<evidence type="ECO:0000256" key="1">
    <source>
        <dbReference type="SAM" id="MobiDB-lite"/>
    </source>
</evidence>
<dbReference type="EMBL" id="FONX01000006">
    <property type="protein sequence ID" value="SFE84962.1"/>
    <property type="molecule type" value="Genomic_DNA"/>
</dbReference>
<dbReference type="STRING" id="1177982.SAMN04489711_10665"/>
<evidence type="ECO:0000313" key="3">
    <source>
        <dbReference type="EMBL" id="SFE84962.1"/>
    </source>
</evidence>
<dbReference type="Pfam" id="PF00717">
    <property type="entry name" value="Peptidase_S24"/>
    <property type="match status" value="1"/>
</dbReference>
<accession>A0A1I2DWA7</accession>
<proteinExistence type="predicted"/>
<dbReference type="Proteomes" id="UP000199119">
    <property type="component" value="Unassembled WGS sequence"/>
</dbReference>
<protein>
    <submittedName>
        <fullName evidence="3">Phage repressor protein C, contains Cro/C1-type HTH and peptisase s24 domains</fullName>
    </submittedName>
</protein>
<name>A0A1I2DWA7_9BURK</name>
<evidence type="ECO:0000313" key="4">
    <source>
        <dbReference type="Proteomes" id="UP000199119"/>
    </source>
</evidence>
<feature type="domain" description="Peptidase S24/S26A/S26B/S26C" evidence="2">
    <location>
        <begin position="143"/>
        <end position="233"/>
    </location>
</feature>